<dbReference type="RefSeq" id="WP_390360533.1">
    <property type="nucleotide sequence ID" value="NZ_JBHTKJ010000012.1"/>
</dbReference>
<dbReference type="Pfam" id="PF06289">
    <property type="entry name" value="FlbD"/>
    <property type="match status" value="1"/>
</dbReference>
<proteinExistence type="predicted"/>
<evidence type="ECO:0000313" key="1">
    <source>
        <dbReference type="EMBL" id="MFD1037980.1"/>
    </source>
</evidence>
<gene>
    <name evidence="1" type="ORF">ACFQ3N_06105</name>
</gene>
<dbReference type="PANTHER" id="PTHR39185">
    <property type="entry name" value="SWARMING MOTILITY PROTEIN SWRD"/>
    <property type="match status" value="1"/>
</dbReference>
<keyword evidence="1" id="KW-0282">Flagellum</keyword>
<accession>A0ABW3LHV4</accession>
<dbReference type="Proteomes" id="UP001597040">
    <property type="component" value="Unassembled WGS sequence"/>
</dbReference>
<keyword evidence="1" id="KW-0969">Cilium</keyword>
<dbReference type="InterPro" id="IPR009384">
    <property type="entry name" value="SwrD-like"/>
</dbReference>
<comment type="caution">
    <text evidence="1">The sequence shown here is derived from an EMBL/GenBank/DDBJ whole genome shotgun (WGS) entry which is preliminary data.</text>
</comment>
<keyword evidence="1" id="KW-0966">Cell projection</keyword>
<dbReference type="EMBL" id="JBHTKJ010000012">
    <property type="protein sequence ID" value="MFD1037980.1"/>
    <property type="molecule type" value="Genomic_DNA"/>
</dbReference>
<reference evidence="2" key="1">
    <citation type="journal article" date="2019" name="Int. J. Syst. Evol. Microbiol.">
        <title>The Global Catalogue of Microorganisms (GCM) 10K type strain sequencing project: providing services to taxonomists for standard genome sequencing and annotation.</title>
        <authorList>
            <consortium name="The Broad Institute Genomics Platform"/>
            <consortium name="The Broad Institute Genome Sequencing Center for Infectious Disease"/>
            <person name="Wu L."/>
            <person name="Ma J."/>
        </authorList>
    </citation>
    <scope>NUCLEOTIDE SEQUENCE [LARGE SCALE GENOMIC DNA]</scope>
    <source>
        <strain evidence="2">CCUG 56754</strain>
    </source>
</reference>
<name>A0ABW3LHV4_9BACI</name>
<evidence type="ECO:0000313" key="2">
    <source>
        <dbReference type="Proteomes" id="UP001597040"/>
    </source>
</evidence>
<dbReference type="PANTHER" id="PTHR39185:SF1">
    <property type="entry name" value="SWARMING MOTILITY PROTEIN SWRD"/>
    <property type="match status" value="1"/>
</dbReference>
<protein>
    <submittedName>
        <fullName evidence="1">Flagellar FlbD family protein</fullName>
    </submittedName>
</protein>
<organism evidence="1 2">
    <name type="scientific">Virgibacillus byunsanensis</name>
    <dbReference type="NCBI Taxonomy" id="570945"/>
    <lineage>
        <taxon>Bacteria</taxon>
        <taxon>Bacillati</taxon>
        <taxon>Bacillota</taxon>
        <taxon>Bacilli</taxon>
        <taxon>Bacillales</taxon>
        <taxon>Bacillaceae</taxon>
        <taxon>Virgibacillus</taxon>
    </lineage>
</organism>
<keyword evidence="2" id="KW-1185">Reference proteome</keyword>
<sequence>MIQLTRLNDELFTLNALMIEQIQSYPDTTITLTNGKKIVVKDTEAKVSELVTGFYQEIGLSGCLNKAGDGSE</sequence>